<evidence type="ECO:0000256" key="5">
    <source>
        <dbReference type="ARBA" id="ARBA00022989"/>
    </source>
</evidence>
<dbReference type="Gene3D" id="1.20.1630.10">
    <property type="entry name" value="Formate dehydrogenase/DMSO reductase domain"/>
    <property type="match status" value="1"/>
</dbReference>
<evidence type="ECO:0000256" key="8">
    <source>
        <dbReference type="SAM" id="Phobius"/>
    </source>
</evidence>
<evidence type="ECO:0000313" key="10">
    <source>
        <dbReference type="Proteomes" id="UP001500166"/>
    </source>
</evidence>
<evidence type="ECO:0000256" key="4">
    <source>
        <dbReference type="ARBA" id="ARBA00022692"/>
    </source>
</evidence>
<dbReference type="PANTHER" id="PTHR34856:SF2">
    <property type="entry name" value="PROTEIN NRFD"/>
    <property type="match status" value="1"/>
</dbReference>
<evidence type="ECO:0000256" key="7">
    <source>
        <dbReference type="SAM" id="MobiDB-lite"/>
    </source>
</evidence>
<protein>
    <submittedName>
        <fullName evidence="9">Polysulfide reductase NrfD</fullName>
    </submittedName>
</protein>
<keyword evidence="6 8" id="KW-0472">Membrane</keyword>
<keyword evidence="3" id="KW-1003">Cell membrane</keyword>
<sequence length="366" mass="39054">MSVSEFDSYRPPEEPRRKRKGKGRRRAPGSAFRRGGDGSREMPMVPEPDFTSYYGRPIVKAPPWEKEIGAYLFLGGLAGGSSILAFGGELTDRPMLRRNMRLSAITAAGLGTVALVADLGRPERFLHMMRTIKPTSPMSLGSWLLAYYATHAGVAAAGEVDRMTHAKLPLGPLRSILRFVDRPAAAGAAVLGAPLAAYTAVLLGDTAVPTWNAMHKDLPFVFVSSASLAAGGLAMLTTPTRETAPARTFALAGVAGEVVSMHLMKQRMDPVAAEPLEQGRPGTWLTWSERLAIAGATGTILGGRRRWVAALSGAALVASSALTRFGVFQAGKDSVKDPKYTVEPQRNRLAKRRAEGITDDSITTAG</sequence>
<evidence type="ECO:0000256" key="3">
    <source>
        <dbReference type="ARBA" id="ARBA00022475"/>
    </source>
</evidence>
<comment type="subcellular location">
    <subcellularLocation>
        <location evidence="1">Cell membrane</location>
        <topology evidence="1">Multi-pass membrane protein</topology>
    </subcellularLocation>
</comment>
<comment type="caution">
    <text evidence="9">The sequence shown here is derived from an EMBL/GenBank/DDBJ whole genome shotgun (WGS) entry which is preliminary data.</text>
</comment>
<feature type="region of interest" description="Disordered" evidence="7">
    <location>
        <begin position="1"/>
        <end position="44"/>
    </location>
</feature>
<feature type="transmembrane region" description="Helical" evidence="8">
    <location>
        <begin position="218"/>
        <end position="237"/>
    </location>
</feature>
<feature type="compositionally biased region" description="Basic and acidic residues" evidence="7">
    <location>
        <begin position="7"/>
        <end position="16"/>
    </location>
</feature>
<dbReference type="RefSeq" id="WP_344224055.1">
    <property type="nucleotide sequence ID" value="NZ_BAAAQA010000012.1"/>
</dbReference>
<dbReference type="Pfam" id="PF03916">
    <property type="entry name" value="NrfD"/>
    <property type="match status" value="1"/>
</dbReference>
<organism evidence="9 10">
    <name type="scientific">Kocuria atrinae</name>
    <dbReference type="NCBI Taxonomy" id="592377"/>
    <lineage>
        <taxon>Bacteria</taxon>
        <taxon>Bacillati</taxon>
        <taxon>Actinomycetota</taxon>
        <taxon>Actinomycetes</taxon>
        <taxon>Micrococcales</taxon>
        <taxon>Micrococcaceae</taxon>
        <taxon>Kocuria</taxon>
    </lineage>
</organism>
<comment type="similarity">
    <text evidence="2">Belongs to the NrfD family.</text>
</comment>
<dbReference type="EMBL" id="BAAAQA010000012">
    <property type="protein sequence ID" value="GAA2114327.1"/>
    <property type="molecule type" value="Genomic_DNA"/>
</dbReference>
<dbReference type="InterPro" id="IPR005614">
    <property type="entry name" value="NrfD-like"/>
</dbReference>
<keyword evidence="4 8" id="KW-0812">Transmembrane</keyword>
<evidence type="ECO:0000256" key="1">
    <source>
        <dbReference type="ARBA" id="ARBA00004651"/>
    </source>
</evidence>
<dbReference type="Proteomes" id="UP001500166">
    <property type="component" value="Unassembled WGS sequence"/>
</dbReference>
<evidence type="ECO:0000313" key="9">
    <source>
        <dbReference type="EMBL" id="GAA2114327.1"/>
    </source>
</evidence>
<gene>
    <name evidence="9" type="primary">nrfD</name>
    <name evidence="9" type="ORF">GCM10009824_11500</name>
</gene>
<keyword evidence="5 8" id="KW-1133">Transmembrane helix</keyword>
<dbReference type="InterPro" id="IPR052049">
    <property type="entry name" value="Electron_transfer_protein"/>
</dbReference>
<keyword evidence="10" id="KW-1185">Reference proteome</keyword>
<evidence type="ECO:0000256" key="2">
    <source>
        <dbReference type="ARBA" id="ARBA00008929"/>
    </source>
</evidence>
<name>A0ABN2XQZ8_9MICC</name>
<dbReference type="PANTHER" id="PTHR34856">
    <property type="entry name" value="PROTEIN NRFD"/>
    <property type="match status" value="1"/>
</dbReference>
<feature type="compositionally biased region" description="Basic residues" evidence="7">
    <location>
        <begin position="17"/>
        <end position="27"/>
    </location>
</feature>
<feature type="transmembrane region" description="Helical" evidence="8">
    <location>
        <begin position="102"/>
        <end position="120"/>
    </location>
</feature>
<feature type="region of interest" description="Disordered" evidence="7">
    <location>
        <begin position="345"/>
        <end position="366"/>
    </location>
</feature>
<feature type="transmembrane region" description="Helical" evidence="8">
    <location>
        <begin position="179"/>
        <end position="198"/>
    </location>
</feature>
<evidence type="ECO:0000256" key="6">
    <source>
        <dbReference type="ARBA" id="ARBA00023136"/>
    </source>
</evidence>
<accession>A0ABN2XQZ8</accession>
<feature type="transmembrane region" description="Helical" evidence="8">
    <location>
        <begin position="140"/>
        <end position="158"/>
    </location>
</feature>
<proteinExistence type="inferred from homology"/>
<reference evidence="9 10" key="1">
    <citation type="journal article" date="2019" name="Int. J. Syst. Evol. Microbiol.">
        <title>The Global Catalogue of Microorganisms (GCM) 10K type strain sequencing project: providing services to taxonomists for standard genome sequencing and annotation.</title>
        <authorList>
            <consortium name="The Broad Institute Genomics Platform"/>
            <consortium name="The Broad Institute Genome Sequencing Center for Infectious Disease"/>
            <person name="Wu L."/>
            <person name="Ma J."/>
        </authorList>
    </citation>
    <scope>NUCLEOTIDE SEQUENCE [LARGE SCALE GENOMIC DNA]</scope>
    <source>
        <strain evidence="9 10">JCM 15914</strain>
    </source>
</reference>
<feature type="transmembrane region" description="Helical" evidence="8">
    <location>
        <begin position="68"/>
        <end position="90"/>
    </location>
</feature>